<evidence type="ECO:0000256" key="1">
    <source>
        <dbReference type="ARBA" id="ARBA00004861"/>
    </source>
</evidence>
<dbReference type="EC" id="4.1.1.23" evidence="3 10"/>
<dbReference type="SUPFAM" id="SSF51366">
    <property type="entry name" value="Ribulose-phoshate binding barrel"/>
    <property type="match status" value="1"/>
</dbReference>
<dbReference type="AlphaFoldDB" id="A0A9N9CN60"/>
<dbReference type="InterPro" id="IPR011060">
    <property type="entry name" value="RibuloseP-bd_barrel"/>
</dbReference>
<dbReference type="GO" id="GO:0044205">
    <property type="term" value="P:'de novo' UMP biosynthetic process"/>
    <property type="evidence" value="ECO:0007669"/>
    <property type="project" value="InterPro"/>
</dbReference>
<gene>
    <name evidence="12" type="ORF">FMOSSE_LOCUS9300</name>
</gene>
<comment type="similarity">
    <text evidence="2 10">Belongs to the OMP decarboxylase family.</text>
</comment>
<evidence type="ECO:0000256" key="2">
    <source>
        <dbReference type="ARBA" id="ARBA00011018"/>
    </source>
</evidence>
<dbReference type="FunFam" id="3.20.20.70:FF:000114">
    <property type="entry name" value="Decarboxylase,orotidine phosphate"/>
    <property type="match status" value="1"/>
</dbReference>
<keyword evidence="7 10" id="KW-0456">Lyase</keyword>
<dbReference type="Proteomes" id="UP000789375">
    <property type="component" value="Unassembled WGS sequence"/>
</dbReference>
<dbReference type="CDD" id="cd04725">
    <property type="entry name" value="OMP_decarboxylase_like"/>
    <property type="match status" value="1"/>
</dbReference>
<comment type="pathway">
    <text evidence="1 10">Pyrimidine metabolism; UMP biosynthesis via de novo pathway; UMP from orotate: step 2/2.</text>
</comment>
<evidence type="ECO:0000256" key="4">
    <source>
        <dbReference type="ARBA" id="ARBA00021923"/>
    </source>
</evidence>
<dbReference type="NCBIfam" id="TIGR01740">
    <property type="entry name" value="pyrF"/>
    <property type="match status" value="1"/>
</dbReference>
<dbReference type="GO" id="GO:0006207">
    <property type="term" value="P:'de novo' pyrimidine nucleobase biosynthetic process"/>
    <property type="evidence" value="ECO:0007669"/>
    <property type="project" value="InterPro"/>
</dbReference>
<dbReference type="InterPro" id="IPR013785">
    <property type="entry name" value="Aldolase_TIM"/>
</dbReference>
<keyword evidence="5 10" id="KW-0210">Decarboxylase</keyword>
<dbReference type="SMART" id="SM00934">
    <property type="entry name" value="OMPdecase"/>
    <property type="match status" value="1"/>
</dbReference>
<evidence type="ECO:0000313" key="13">
    <source>
        <dbReference type="Proteomes" id="UP000789375"/>
    </source>
</evidence>
<dbReference type="GO" id="GO:0004590">
    <property type="term" value="F:orotidine-5'-phosphate decarboxylase activity"/>
    <property type="evidence" value="ECO:0007669"/>
    <property type="project" value="UniProtKB-EC"/>
</dbReference>
<dbReference type="InterPro" id="IPR001754">
    <property type="entry name" value="OMPdeCOase_dom"/>
</dbReference>
<dbReference type="InterPro" id="IPR018089">
    <property type="entry name" value="OMPdecase_AS"/>
</dbReference>
<evidence type="ECO:0000256" key="6">
    <source>
        <dbReference type="ARBA" id="ARBA00022975"/>
    </source>
</evidence>
<feature type="binding site" evidence="9">
    <location>
        <position position="62"/>
    </location>
    <ligand>
        <name>substrate</name>
    </ligand>
</feature>
<dbReference type="PANTHER" id="PTHR19278:SF9">
    <property type="entry name" value="URIDINE 5'-MONOPHOSPHATE SYNTHASE"/>
    <property type="match status" value="1"/>
</dbReference>
<feature type="binding site" evidence="9">
    <location>
        <position position="233"/>
    </location>
    <ligand>
        <name>substrate</name>
    </ligand>
</feature>
<dbReference type="Gene3D" id="3.20.20.70">
    <property type="entry name" value="Aldolase class I"/>
    <property type="match status" value="1"/>
</dbReference>
<feature type="binding site" evidence="9">
    <location>
        <position position="234"/>
    </location>
    <ligand>
        <name>substrate</name>
    </ligand>
</feature>
<accession>A0A9N9CN60</accession>
<keyword evidence="6 10" id="KW-0665">Pyrimidine biosynthesis</keyword>
<evidence type="ECO:0000259" key="11">
    <source>
        <dbReference type="SMART" id="SM00934"/>
    </source>
</evidence>
<comment type="caution">
    <text evidence="12">The sequence shown here is derived from an EMBL/GenBank/DDBJ whole genome shotgun (WGS) entry which is preliminary data.</text>
</comment>
<name>A0A9N9CN60_FUNMO</name>
<reference evidence="12" key="1">
    <citation type="submission" date="2021-06" db="EMBL/GenBank/DDBJ databases">
        <authorList>
            <person name="Kallberg Y."/>
            <person name="Tangrot J."/>
            <person name="Rosling A."/>
        </authorList>
    </citation>
    <scope>NUCLEOTIDE SEQUENCE</scope>
    <source>
        <strain evidence="12">87-6 pot B 2015</strain>
    </source>
</reference>
<sequence>MAFNSKKTYGERIENFTNIAARELLTLMERKKTNLSLALDVNTKREFLEIADKVGPYICLLKTHIDILVDFDQDFIEQLKKLQNKHDFMIFEDRKFADIGNTVKHQYSKGIYKIAEWANITNAHPLPGDGIVSGLKEVGLPLGRGLLLLAEMSSKGSLATGAYTEAAVEMARRHRDFVIGFIAGRKLVSNENEDFIVMSPGVGLDSSKDGLGQQYRTPRNVILESNSDIIIVGRGIYESDKDVIEEALRYKNAGWNAYLERLMN</sequence>
<evidence type="ECO:0000256" key="7">
    <source>
        <dbReference type="ARBA" id="ARBA00023239"/>
    </source>
</evidence>
<feature type="active site" description="For OMPdecase activity" evidence="8">
    <location>
        <position position="93"/>
    </location>
</feature>
<dbReference type="PROSITE" id="PS00156">
    <property type="entry name" value="OMPDECASE"/>
    <property type="match status" value="1"/>
</dbReference>
<evidence type="ECO:0000256" key="3">
    <source>
        <dbReference type="ARBA" id="ARBA00012321"/>
    </source>
</evidence>
<keyword evidence="13" id="KW-1185">Reference proteome</keyword>
<feature type="binding site" evidence="9">
    <location>
        <position position="153"/>
    </location>
    <ligand>
        <name>substrate</name>
    </ligand>
</feature>
<evidence type="ECO:0000256" key="5">
    <source>
        <dbReference type="ARBA" id="ARBA00022793"/>
    </source>
</evidence>
<evidence type="ECO:0000256" key="8">
    <source>
        <dbReference type="PIRSR" id="PIRSR614732-1"/>
    </source>
</evidence>
<evidence type="ECO:0000313" key="12">
    <source>
        <dbReference type="EMBL" id="CAG8607885.1"/>
    </source>
</evidence>
<organism evidence="12 13">
    <name type="scientific">Funneliformis mosseae</name>
    <name type="common">Endomycorrhizal fungus</name>
    <name type="synonym">Glomus mosseae</name>
    <dbReference type="NCBI Taxonomy" id="27381"/>
    <lineage>
        <taxon>Eukaryota</taxon>
        <taxon>Fungi</taxon>
        <taxon>Fungi incertae sedis</taxon>
        <taxon>Mucoromycota</taxon>
        <taxon>Glomeromycotina</taxon>
        <taxon>Glomeromycetes</taxon>
        <taxon>Glomerales</taxon>
        <taxon>Glomeraceae</taxon>
        <taxon>Funneliformis</taxon>
    </lineage>
</organism>
<feature type="active site" description="For OMPdecase activity" evidence="8">
    <location>
        <position position="95"/>
    </location>
</feature>
<evidence type="ECO:0000256" key="10">
    <source>
        <dbReference type="RuleBase" id="RU000512"/>
    </source>
</evidence>
<feature type="binding site" evidence="9">
    <location>
        <position position="213"/>
    </location>
    <ligand>
        <name>substrate</name>
    </ligand>
</feature>
<dbReference type="GO" id="GO:0004588">
    <property type="term" value="F:orotate phosphoribosyltransferase activity"/>
    <property type="evidence" value="ECO:0007669"/>
    <property type="project" value="TreeGrafter"/>
</dbReference>
<feature type="binding site" evidence="9">
    <location>
        <position position="40"/>
    </location>
    <ligand>
        <name>substrate</name>
    </ligand>
</feature>
<dbReference type="InterPro" id="IPR014732">
    <property type="entry name" value="OMPdecase"/>
</dbReference>
<proteinExistence type="inferred from homology"/>
<dbReference type="PANTHER" id="PTHR19278">
    <property type="entry name" value="OROTATE PHOSPHORIBOSYLTRANSFERASE"/>
    <property type="match status" value="1"/>
</dbReference>
<feature type="active site" description="For OMPdecase activity" evidence="8">
    <location>
        <position position="98"/>
    </location>
</feature>
<feature type="domain" description="Orotidine 5'-phosphate decarboxylase" evidence="11">
    <location>
        <begin position="34"/>
        <end position="247"/>
    </location>
</feature>
<comment type="catalytic activity">
    <reaction evidence="10">
        <text>orotidine 5'-phosphate + H(+) = UMP + CO2</text>
        <dbReference type="Rhea" id="RHEA:11596"/>
        <dbReference type="ChEBI" id="CHEBI:15378"/>
        <dbReference type="ChEBI" id="CHEBI:16526"/>
        <dbReference type="ChEBI" id="CHEBI:57538"/>
        <dbReference type="ChEBI" id="CHEBI:57865"/>
        <dbReference type="EC" id="4.1.1.23"/>
    </reaction>
</comment>
<dbReference type="Pfam" id="PF00215">
    <property type="entry name" value="OMPdecase"/>
    <property type="match status" value="1"/>
</dbReference>
<protein>
    <recommendedName>
        <fullName evidence="4 10">Orotidine 5'-phosphate decarboxylase</fullName>
        <ecNumber evidence="3 10">4.1.1.23</ecNumber>
    </recommendedName>
</protein>
<evidence type="ECO:0000256" key="9">
    <source>
        <dbReference type="PIRSR" id="PIRSR614732-2"/>
    </source>
</evidence>
<dbReference type="EMBL" id="CAJVPP010002677">
    <property type="protein sequence ID" value="CAG8607885.1"/>
    <property type="molecule type" value="Genomic_DNA"/>
</dbReference>